<dbReference type="Proteomes" id="UP000663829">
    <property type="component" value="Unassembled WGS sequence"/>
</dbReference>
<proteinExistence type="predicted"/>
<evidence type="ECO:0000313" key="4">
    <source>
        <dbReference type="Proteomes" id="UP000663829"/>
    </source>
</evidence>
<feature type="compositionally biased region" description="Polar residues" evidence="1">
    <location>
        <begin position="16"/>
        <end position="26"/>
    </location>
</feature>
<dbReference type="AlphaFoldDB" id="A0A813YJA8"/>
<evidence type="ECO:0000256" key="1">
    <source>
        <dbReference type="SAM" id="MobiDB-lite"/>
    </source>
</evidence>
<keyword evidence="4" id="KW-1185">Reference proteome</keyword>
<name>A0A813YJA8_9BILA</name>
<evidence type="ECO:0000313" key="2">
    <source>
        <dbReference type="EMBL" id="CAF0885163.1"/>
    </source>
</evidence>
<sequence>MKSVEVSGYTVGHNAPQKNNSMSDRTLPTGAVDVDDPKLYHRNKLLSSKYEGEVNSHLSSENNFFPIIHSTHSHRHSRHHELNPFQRIYAKFPANQNLPPINDFYTSSLNTSFSHRHHHSPHIHSHSRHRHNHFHHHNHDQYAYDPRWWYLPVGSVHGPRQQFHHVSEQPSFVNPKWYEATRTRNDRTDSNGYHHAPVREADCRCLVCLRENRMLRDSSKWTVQ</sequence>
<reference evidence="2" key="1">
    <citation type="submission" date="2021-02" db="EMBL/GenBank/DDBJ databases">
        <authorList>
            <person name="Nowell W R."/>
        </authorList>
    </citation>
    <scope>NUCLEOTIDE SEQUENCE</scope>
</reference>
<dbReference type="EMBL" id="CAJNOQ010001305">
    <property type="protein sequence ID" value="CAF0885163.1"/>
    <property type="molecule type" value="Genomic_DNA"/>
</dbReference>
<evidence type="ECO:0000313" key="3">
    <source>
        <dbReference type="EMBL" id="CAF3670590.1"/>
    </source>
</evidence>
<dbReference type="EMBL" id="CAJOBC010001305">
    <property type="protein sequence ID" value="CAF3670590.1"/>
    <property type="molecule type" value="Genomic_DNA"/>
</dbReference>
<dbReference type="OrthoDB" id="10012972at2759"/>
<dbReference type="Proteomes" id="UP000681722">
    <property type="component" value="Unassembled WGS sequence"/>
</dbReference>
<comment type="caution">
    <text evidence="2">The sequence shown here is derived from an EMBL/GenBank/DDBJ whole genome shotgun (WGS) entry which is preliminary data.</text>
</comment>
<protein>
    <submittedName>
        <fullName evidence="2">Uncharacterized protein</fullName>
    </submittedName>
</protein>
<feature type="region of interest" description="Disordered" evidence="1">
    <location>
        <begin position="1"/>
        <end position="35"/>
    </location>
</feature>
<accession>A0A813YJA8</accession>
<organism evidence="2 4">
    <name type="scientific">Didymodactylos carnosus</name>
    <dbReference type="NCBI Taxonomy" id="1234261"/>
    <lineage>
        <taxon>Eukaryota</taxon>
        <taxon>Metazoa</taxon>
        <taxon>Spiralia</taxon>
        <taxon>Gnathifera</taxon>
        <taxon>Rotifera</taxon>
        <taxon>Eurotatoria</taxon>
        <taxon>Bdelloidea</taxon>
        <taxon>Philodinida</taxon>
        <taxon>Philodinidae</taxon>
        <taxon>Didymodactylos</taxon>
    </lineage>
</organism>
<gene>
    <name evidence="2" type="ORF">GPM918_LOCUS7823</name>
    <name evidence="3" type="ORF">SRO942_LOCUS7823</name>
</gene>